<accession>A0AAV4NQN4</accession>
<gene>
    <name evidence="1" type="ORF">CEXT_450501</name>
</gene>
<sequence length="107" mass="11746">MNWPISGGMKKSKSGIAIIGAAADSDVQIRWLVAGITIAHLMSWVCTWMKSMPFGKSGRARDSAGSYWRRSAFFFFDLKSPMGCSVIADYSEIVEGCSGLFCRHLIS</sequence>
<evidence type="ECO:0000313" key="1">
    <source>
        <dbReference type="EMBL" id="GIX86734.1"/>
    </source>
</evidence>
<reference evidence="1 2" key="1">
    <citation type="submission" date="2021-06" db="EMBL/GenBank/DDBJ databases">
        <title>Caerostris extrusa draft genome.</title>
        <authorList>
            <person name="Kono N."/>
            <person name="Arakawa K."/>
        </authorList>
    </citation>
    <scope>NUCLEOTIDE SEQUENCE [LARGE SCALE GENOMIC DNA]</scope>
</reference>
<keyword evidence="2" id="KW-1185">Reference proteome</keyword>
<comment type="caution">
    <text evidence="1">The sequence shown here is derived from an EMBL/GenBank/DDBJ whole genome shotgun (WGS) entry which is preliminary data.</text>
</comment>
<dbReference type="AlphaFoldDB" id="A0AAV4NQN4"/>
<evidence type="ECO:0000313" key="2">
    <source>
        <dbReference type="Proteomes" id="UP001054945"/>
    </source>
</evidence>
<proteinExistence type="predicted"/>
<name>A0AAV4NQN4_CAEEX</name>
<protein>
    <submittedName>
        <fullName evidence="1">Uncharacterized protein</fullName>
    </submittedName>
</protein>
<dbReference type="EMBL" id="BPLR01003610">
    <property type="protein sequence ID" value="GIX86734.1"/>
    <property type="molecule type" value="Genomic_DNA"/>
</dbReference>
<dbReference type="Proteomes" id="UP001054945">
    <property type="component" value="Unassembled WGS sequence"/>
</dbReference>
<organism evidence="1 2">
    <name type="scientific">Caerostris extrusa</name>
    <name type="common">Bark spider</name>
    <name type="synonym">Caerostris bankana</name>
    <dbReference type="NCBI Taxonomy" id="172846"/>
    <lineage>
        <taxon>Eukaryota</taxon>
        <taxon>Metazoa</taxon>
        <taxon>Ecdysozoa</taxon>
        <taxon>Arthropoda</taxon>
        <taxon>Chelicerata</taxon>
        <taxon>Arachnida</taxon>
        <taxon>Araneae</taxon>
        <taxon>Araneomorphae</taxon>
        <taxon>Entelegynae</taxon>
        <taxon>Araneoidea</taxon>
        <taxon>Araneidae</taxon>
        <taxon>Caerostris</taxon>
    </lineage>
</organism>